<comment type="caution">
    <text evidence="2">The sequence shown here is derived from an EMBL/GenBank/DDBJ whole genome shotgun (WGS) entry which is preliminary data.</text>
</comment>
<evidence type="ECO:0000256" key="1">
    <source>
        <dbReference type="SAM" id="MobiDB-lite"/>
    </source>
</evidence>
<feature type="region of interest" description="Disordered" evidence="1">
    <location>
        <begin position="71"/>
        <end position="98"/>
    </location>
</feature>
<organism evidence="2 3">
    <name type="scientific">Mycteria americana</name>
    <name type="common">Wood stork</name>
    <dbReference type="NCBI Taxonomy" id="33587"/>
    <lineage>
        <taxon>Eukaryota</taxon>
        <taxon>Metazoa</taxon>
        <taxon>Chordata</taxon>
        <taxon>Craniata</taxon>
        <taxon>Vertebrata</taxon>
        <taxon>Euteleostomi</taxon>
        <taxon>Archelosauria</taxon>
        <taxon>Archosauria</taxon>
        <taxon>Dinosauria</taxon>
        <taxon>Saurischia</taxon>
        <taxon>Theropoda</taxon>
        <taxon>Coelurosauria</taxon>
        <taxon>Aves</taxon>
        <taxon>Neognathae</taxon>
        <taxon>Neoaves</taxon>
        <taxon>Aequornithes</taxon>
        <taxon>Ciconiiformes</taxon>
        <taxon>Ciconiidae</taxon>
        <taxon>Mycteria</taxon>
    </lineage>
</organism>
<evidence type="ECO:0000313" key="2">
    <source>
        <dbReference type="EMBL" id="KAK4815287.1"/>
    </source>
</evidence>
<dbReference type="Proteomes" id="UP001333110">
    <property type="component" value="Unassembled WGS sequence"/>
</dbReference>
<reference evidence="2 3" key="1">
    <citation type="journal article" date="2023" name="J. Hered.">
        <title>Chromosome-level genome of the wood stork (Mycteria americana) provides insight into avian chromosome evolution.</title>
        <authorList>
            <person name="Flamio R. Jr."/>
            <person name="Ramstad K.M."/>
        </authorList>
    </citation>
    <scope>NUCLEOTIDE SEQUENCE [LARGE SCALE GENOMIC DNA]</scope>
    <source>
        <strain evidence="2">JAX WOST 10</strain>
    </source>
</reference>
<dbReference type="EMBL" id="JAUNZN010000010">
    <property type="protein sequence ID" value="KAK4815287.1"/>
    <property type="molecule type" value="Genomic_DNA"/>
</dbReference>
<name>A0AAN7NGC1_MYCAM</name>
<sequence>MDLLEWVQRRTTKMIRGLEHLSCEDRLRELGLFSLETRRLQGDLIAAFQYLKGAYRKDGDKLFSRACCDRTRASGGQKADRQQLPTSADGRKPEETKP</sequence>
<protein>
    <submittedName>
        <fullName evidence="2">Uncharacterized protein</fullName>
    </submittedName>
</protein>
<gene>
    <name evidence="2" type="ORF">QYF61_026192</name>
</gene>
<keyword evidence="3" id="KW-1185">Reference proteome</keyword>
<evidence type="ECO:0000313" key="3">
    <source>
        <dbReference type="Proteomes" id="UP001333110"/>
    </source>
</evidence>
<accession>A0AAN7NGC1</accession>
<feature type="compositionally biased region" description="Basic and acidic residues" evidence="1">
    <location>
        <begin position="89"/>
        <end position="98"/>
    </location>
</feature>
<proteinExistence type="predicted"/>
<dbReference type="AlphaFoldDB" id="A0AAN7NGC1"/>